<comment type="caution">
    <text evidence="2">The sequence shown here is derived from an EMBL/GenBank/DDBJ whole genome shotgun (WGS) entry which is preliminary data.</text>
</comment>
<organism evidence="2 3">
    <name type="scientific">Trapa incisa</name>
    <dbReference type="NCBI Taxonomy" id="236973"/>
    <lineage>
        <taxon>Eukaryota</taxon>
        <taxon>Viridiplantae</taxon>
        <taxon>Streptophyta</taxon>
        <taxon>Embryophyta</taxon>
        <taxon>Tracheophyta</taxon>
        <taxon>Spermatophyta</taxon>
        <taxon>Magnoliopsida</taxon>
        <taxon>eudicotyledons</taxon>
        <taxon>Gunneridae</taxon>
        <taxon>Pentapetalae</taxon>
        <taxon>rosids</taxon>
        <taxon>malvids</taxon>
        <taxon>Myrtales</taxon>
        <taxon>Lythraceae</taxon>
        <taxon>Trapa</taxon>
    </lineage>
</organism>
<dbReference type="PANTHER" id="PTHR31170">
    <property type="entry name" value="BNAC04G53230D PROTEIN"/>
    <property type="match status" value="1"/>
</dbReference>
<feature type="transmembrane region" description="Helical" evidence="1">
    <location>
        <begin position="400"/>
        <end position="424"/>
    </location>
</feature>
<name>A0AAN7QMD7_9MYRT</name>
<evidence type="ECO:0000313" key="3">
    <source>
        <dbReference type="Proteomes" id="UP001345219"/>
    </source>
</evidence>
<dbReference type="Pfam" id="PF03140">
    <property type="entry name" value="DUF247"/>
    <property type="match status" value="1"/>
</dbReference>
<dbReference type="Proteomes" id="UP001345219">
    <property type="component" value="Chromosome 24"/>
</dbReference>
<sequence>MDSGQLEEGKIYDDNPEAILNLQEKLSTKPPWPSKCCIFRVPNAIRRHNDYAYEPQLISIGPYHHGREKFREMERFKKWYLACLLDRAPAPETRLECLFKVIGSNLQYYLDCYEEKEDGMSVGELVEMMILDGCFVIELFRKKTGIAPQHPDDPIFKTSHMRKILLCDLLLLENQLPWDLLEWLFYLTAAPSERGRVSLAKLALDFFDFNAIRTGAINPNTDLEHKHLLDLQRNNLLSSYVDMEPKQTPWCPIPCVTKLLQVGVRFEKGESSEMMDVQFENGIMRIPPIVILDNAESLIRNLIAYEQCNVKFRDKITSYAILLNNLIESGEDLDYLCQEGIVTCYLNSEEIYSFFRKLYRDADVVYYTYAKLSQDVNRYCRARWPRWRATLLRDYFNSPWSILSFLGAILFVLLNFLEALYSVLSYRRTNH</sequence>
<dbReference type="PANTHER" id="PTHR31170:SF17">
    <property type="match status" value="1"/>
</dbReference>
<protein>
    <submittedName>
        <fullName evidence="2">Uncharacterized protein</fullName>
    </submittedName>
</protein>
<gene>
    <name evidence="2" type="ORF">SAY87_031983</name>
</gene>
<reference evidence="2 3" key="1">
    <citation type="journal article" date="2023" name="Hortic Res">
        <title>Pangenome of water caltrop reveals structural variations and asymmetric subgenome divergence after allopolyploidization.</title>
        <authorList>
            <person name="Zhang X."/>
            <person name="Chen Y."/>
            <person name="Wang L."/>
            <person name="Yuan Y."/>
            <person name="Fang M."/>
            <person name="Shi L."/>
            <person name="Lu R."/>
            <person name="Comes H.P."/>
            <person name="Ma Y."/>
            <person name="Chen Y."/>
            <person name="Huang G."/>
            <person name="Zhou Y."/>
            <person name="Zheng Z."/>
            <person name="Qiu Y."/>
        </authorList>
    </citation>
    <scope>NUCLEOTIDE SEQUENCE [LARGE SCALE GENOMIC DNA]</scope>
    <source>
        <tissue evidence="2">Roots</tissue>
    </source>
</reference>
<keyword evidence="1" id="KW-0812">Transmembrane</keyword>
<keyword evidence="3" id="KW-1185">Reference proteome</keyword>
<proteinExistence type="predicted"/>
<dbReference type="AlphaFoldDB" id="A0AAN7QMD7"/>
<keyword evidence="1" id="KW-0472">Membrane</keyword>
<accession>A0AAN7QMD7</accession>
<evidence type="ECO:0000313" key="2">
    <source>
        <dbReference type="EMBL" id="KAK4771451.1"/>
    </source>
</evidence>
<keyword evidence="1" id="KW-1133">Transmembrane helix</keyword>
<dbReference type="EMBL" id="JAXIOK010000005">
    <property type="protein sequence ID" value="KAK4771451.1"/>
    <property type="molecule type" value="Genomic_DNA"/>
</dbReference>
<evidence type="ECO:0000256" key="1">
    <source>
        <dbReference type="SAM" id="Phobius"/>
    </source>
</evidence>
<dbReference type="InterPro" id="IPR004158">
    <property type="entry name" value="DUF247_pln"/>
</dbReference>